<dbReference type="PANTHER" id="PTHR46967">
    <property type="entry name" value="INSULIN-LIKE GROWTH FACTOR BINDING PROTEIN,N-TERMINAL"/>
    <property type="match status" value="1"/>
</dbReference>
<dbReference type="InParanoid" id="A0A2V0PJN1"/>
<feature type="domain" description="TNFR-Cys" evidence="3">
    <location>
        <begin position="916"/>
        <end position="947"/>
    </location>
</feature>
<evidence type="ECO:0000313" key="4">
    <source>
        <dbReference type="EMBL" id="GBF98110.1"/>
    </source>
</evidence>
<dbReference type="InterPro" id="IPR001368">
    <property type="entry name" value="TNFR/NGFR_Cys_rich_reg"/>
</dbReference>
<evidence type="ECO:0000256" key="1">
    <source>
        <dbReference type="SAM" id="MobiDB-lite"/>
    </source>
</evidence>
<evidence type="ECO:0000256" key="2">
    <source>
        <dbReference type="SAM" id="SignalP"/>
    </source>
</evidence>
<dbReference type="Gene3D" id="2.10.50.10">
    <property type="entry name" value="Tumor Necrosis Factor Receptor, subunit A, domain 2"/>
    <property type="match status" value="8"/>
</dbReference>
<dbReference type="InterPro" id="IPR009030">
    <property type="entry name" value="Growth_fac_rcpt_cys_sf"/>
</dbReference>
<dbReference type="EMBL" id="BDRX01000116">
    <property type="protein sequence ID" value="GBF98110.1"/>
    <property type="molecule type" value="Genomic_DNA"/>
</dbReference>
<feature type="domain" description="TNFR-Cys" evidence="3">
    <location>
        <begin position="639"/>
        <end position="670"/>
    </location>
</feature>
<organism evidence="4 5">
    <name type="scientific">Raphidocelis subcapitata</name>
    <dbReference type="NCBI Taxonomy" id="307507"/>
    <lineage>
        <taxon>Eukaryota</taxon>
        <taxon>Viridiplantae</taxon>
        <taxon>Chlorophyta</taxon>
        <taxon>core chlorophytes</taxon>
        <taxon>Chlorophyceae</taxon>
        <taxon>CS clade</taxon>
        <taxon>Sphaeropleales</taxon>
        <taxon>Selenastraceae</taxon>
        <taxon>Raphidocelis</taxon>
    </lineage>
</organism>
<feature type="compositionally biased region" description="Basic and acidic residues" evidence="1">
    <location>
        <begin position="985"/>
        <end position="994"/>
    </location>
</feature>
<feature type="domain" description="TNFR-Cys" evidence="3">
    <location>
        <begin position="707"/>
        <end position="740"/>
    </location>
</feature>
<feature type="domain" description="TNFR-Cys" evidence="3">
    <location>
        <begin position="828"/>
        <end position="859"/>
    </location>
</feature>
<dbReference type="OrthoDB" id="527488at2759"/>
<protein>
    <recommendedName>
        <fullName evidence="3">TNFR-Cys domain-containing protein</fullName>
    </recommendedName>
</protein>
<dbReference type="SMART" id="SM00208">
    <property type="entry name" value="TNFR"/>
    <property type="match status" value="5"/>
</dbReference>
<dbReference type="SUPFAM" id="SSF57184">
    <property type="entry name" value="Growth factor receptor domain"/>
    <property type="match status" value="4"/>
</dbReference>
<dbReference type="AlphaFoldDB" id="A0A2V0PJN1"/>
<evidence type="ECO:0000313" key="5">
    <source>
        <dbReference type="Proteomes" id="UP000247498"/>
    </source>
</evidence>
<feature type="domain" description="TNFR-Cys" evidence="3">
    <location>
        <begin position="862"/>
        <end position="893"/>
    </location>
</feature>
<feature type="chain" id="PRO_5015949624" description="TNFR-Cys domain-containing protein" evidence="2">
    <location>
        <begin position="35"/>
        <end position="994"/>
    </location>
</feature>
<evidence type="ECO:0000259" key="3">
    <source>
        <dbReference type="SMART" id="SM00208"/>
    </source>
</evidence>
<comment type="caution">
    <text evidence="4">The sequence shown here is derived from an EMBL/GenBank/DDBJ whole genome shotgun (WGS) entry which is preliminary data.</text>
</comment>
<dbReference type="PANTHER" id="PTHR46967:SF2">
    <property type="entry name" value="SUSHI, VON WILLEBRAND FACTOR TYPE A, EGF AND PENTRAXIN DOMAIN-CONTAINING PROTEIN 1-LIKE"/>
    <property type="match status" value="1"/>
</dbReference>
<accession>A0A2V0PJN1</accession>
<keyword evidence="5" id="KW-1185">Reference proteome</keyword>
<keyword evidence="2" id="KW-0732">Signal</keyword>
<dbReference type="Proteomes" id="UP000247498">
    <property type="component" value="Unassembled WGS sequence"/>
</dbReference>
<feature type="region of interest" description="Disordered" evidence="1">
    <location>
        <begin position="972"/>
        <end position="994"/>
    </location>
</feature>
<dbReference type="SMART" id="SM01411">
    <property type="entry name" value="Ephrin_rec_like"/>
    <property type="match status" value="9"/>
</dbReference>
<gene>
    <name evidence="4" type="ORF">Rsub_10856</name>
</gene>
<name>A0A2V0PJN1_9CHLO</name>
<dbReference type="InterPro" id="IPR011641">
    <property type="entry name" value="Tyr-kin_ephrin_A/B_rcpt-like"/>
</dbReference>
<proteinExistence type="predicted"/>
<sequence>MPGDGRRARRRPPWQAWWGLLVLVLLARTPGAQGQCMPVIAEFVLTGLSNADGNSANHEVGICLPQFTVNLTSSCALTLKPKYATTSFISLLMAGRDAAGEPVLPLASDRPARVAEAVNRQVGYYYLEPKRCPQTYSGKIKGAKLLANDLAGLLRKTLDVSSTILPAVSFVENGLTITWMTAGPRAQTLSYTAIRKSGGPTIPDFVPFRGSSSKYCSLLDINPAANLDSNPADGIVDASTATLVGRIPRAIPGRSGYYICAIAPAGGYVKASPLNVYAPVRFAYSADNPNVYATCGAGGYLYKLGAINAAGDRSTDNCMQCPRGSYATSAASLCVACPVNTYQDRPGQRSCKPCQFGYAPQAGAARCMDCYYGRAYCSEGYSPDENEFTCVSARLPEGYSPEAGFSVVRTLAPPSRPDAAARYAPMFSDCSSLDGSGPGAPLLALNVSAECRVDLYPLGDAGRGGKRCSHDAGAVAITAYYTAPNMLAGMGGGGKGHGPWRVGIAGRLDAEGLAARVFATSLGLRVPSEMAVASEVKLVLPDSGWGYLGGGDNGQGTNAGVKGVNFDPCPPGTMKEVLNGDGTEDPGEDANVLLSHYCVPCGVGTYCPGSTETTEPQNCPAGTYGPLIGARGAGACMDCPIGTFQDADGSFGCNTCAPNTFASAPGATECISCGDGYEVSASGANFCNACTPGTFRDAALSDTCQDCPPGTSSGEAAGRCAVCEPGTYASSPRSSTCTECPRGSFQRQYGQKKCDLCPVGTYGDARGRTSCKVCPVGTHNPTCGAVSSSSCLRCPPGRAAPRPGSGTCSPCGAGYFTDRTGSSTCRACPPGTHNPAPGSKGCTPCPRGHYSDRSASRECKPCPMGFFNPATGSARCMTCPAGAFTSAPGSATCARCPAGTYSTRAAQSDEFRCSPCPPGTFSYMDGSTQCTPCPVGQYAAAPGSKSCDLCPLGSYAAADGAAGCLPCRRGLTTPSPGATKQADCSIRDELNSGR</sequence>
<dbReference type="Pfam" id="PF07699">
    <property type="entry name" value="Ephrin_rec_like"/>
    <property type="match status" value="6"/>
</dbReference>
<feature type="signal peptide" evidence="2">
    <location>
        <begin position="1"/>
        <end position="34"/>
    </location>
</feature>
<dbReference type="STRING" id="307507.A0A2V0PJN1"/>
<reference evidence="4 5" key="1">
    <citation type="journal article" date="2018" name="Sci. Rep.">
        <title>Raphidocelis subcapitata (=Pseudokirchneriella subcapitata) provides an insight into genome evolution and environmental adaptations in the Sphaeropleales.</title>
        <authorList>
            <person name="Suzuki S."/>
            <person name="Yamaguchi H."/>
            <person name="Nakajima N."/>
            <person name="Kawachi M."/>
        </authorList>
    </citation>
    <scope>NUCLEOTIDE SEQUENCE [LARGE SCALE GENOMIC DNA]</scope>
    <source>
        <strain evidence="4 5">NIES-35</strain>
    </source>
</reference>